<evidence type="ECO:0000313" key="1">
    <source>
        <dbReference type="EMBL" id="GIY47650.1"/>
    </source>
</evidence>
<protein>
    <submittedName>
        <fullName evidence="1">Uncharacterized protein</fullName>
    </submittedName>
</protein>
<name>A0AAV4TND9_CAEEX</name>
<evidence type="ECO:0000313" key="2">
    <source>
        <dbReference type="Proteomes" id="UP001054945"/>
    </source>
</evidence>
<reference evidence="1 2" key="1">
    <citation type="submission" date="2021-06" db="EMBL/GenBank/DDBJ databases">
        <title>Caerostris extrusa draft genome.</title>
        <authorList>
            <person name="Kono N."/>
            <person name="Arakawa K."/>
        </authorList>
    </citation>
    <scope>NUCLEOTIDE SEQUENCE [LARGE SCALE GENOMIC DNA]</scope>
</reference>
<gene>
    <name evidence="1" type="ORF">CEXT_588651</name>
</gene>
<keyword evidence="2" id="KW-1185">Reference proteome</keyword>
<accession>A0AAV4TND9</accession>
<organism evidence="1 2">
    <name type="scientific">Caerostris extrusa</name>
    <name type="common">Bark spider</name>
    <name type="synonym">Caerostris bankana</name>
    <dbReference type="NCBI Taxonomy" id="172846"/>
    <lineage>
        <taxon>Eukaryota</taxon>
        <taxon>Metazoa</taxon>
        <taxon>Ecdysozoa</taxon>
        <taxon>Arthropoda</taxon>
        <taxon>Chelicerata</taxon>
        <taxon>Arachnida</taxon>
        <taxon>Araneae</taxon>
        <taxon>Araneomorphae</taxon>
        <taxon>Entelegynae</taxon>
        <taxon>Araneoidea</taxon>
        <taxon>Araneidae</taxon>
        <taxon>Caerostris</taxon>
    </lineage>
</organism>
<dbReference type="AlphaFoldDB" id="A0AAV4TND9"/>
<comment type="caution">
    <text evidence="1">The sequence shown here is derived from an EMBL/GenBank/DDBJ whole genome shotgun (WGS) entry which is preliminary data.</text>
</comment>
<dbReference type="EMBL" id="BPLR01011609">
    <property type="protein sequence ID" value="GIY47650.1"/>
    <property type="molecule type" value="Genomic_DNA"/>
</dbReference>
<dbReference type="Proteomes" id="UP001054945">
    <property type="component" value="Unassembled WGS sequence"/>
</dbReference>
<proteinExistence type="predicted"/>
<sequence length="109" mass="12380">MVYGFCAFLLQTDKTKQLLINVLIETPVAWRADATLGQRILSAQLPRVLLRHDHLERGTQGFGPERPLRGLHDALYGLLIAIVAGCCEKVWRKLQKRSNNKKNTSQRTI</sequence>